<feature type="transmembrane region" description="Helical" evidence="1">
    <location>
        <begin position="129"/>
        <end position="148"/>
    </location>
</feature>
<sequence>MKNPLASLHPTLMLGLVLTILLVFLGAPAFDQAFWAGVFRWAHVLAGLLWVGLLYYFNLVQIPALAAMPEENRPVVARFVAPKALFWFRWSAVATVVLGLVTAMLSGYLPALWTLGLDGSGPRHTMIGIGMWMALIMAANVWLVIWPNQKKALGIVPAEPAQKQRAARTALLAGRFNLLLSFAMLYAMVMAKSAG</sequence>
<comment type="caution">
    <text evidence="2">The sequence shown here is derived from an EMBL/GenBank/DDBJ whole genome shotgun (WGS) entry which is preliminary data.</text>
</comment>
<evidence type="ECO:0000313" key="2">
    <source>
        <dbReference type="EMBL" id="RKQ73455.1"/>
    </source>
</evidence>
<dbReference type="OrthoDB" id="9787495at2"/>
<accession>A0A420WRE4</accession>
<dbReference type="AlphaFoldDB" id="A0A420WRE4"/>
<name>A0A420WRE4_9PROT</name>
<keyword evidence="1" id="KW-1133">Transmembrane helix</keyword>
<keyword evidence="1" id="KW-0812">Transmembrane</keyword>
<gene>
    <name evidence="2" type="ORF">BCL74_1243</name>
</gene>
<reference evidence="2 3" key="1">
    <citation type="submission" date="2018-10" db="EMBL/GenBank/DDBJ databases">
        <title>Comparative analysis of microorganisms from saline springs in Andes Mountain Range, Colombia.</title>
        <authorList>
            <person name="Rubin E."/>
        </authorList>
    </citation>
    <scope>NUCLEOTIDE SEQUENCE [LARGE SCALE GENOMIC DNA]</scope>
    <source>
        <strain evidence="2 3">USBA 36</strain>
    </source>
</reference>
<feature type="transmembrane region" description="Helical" evidence="1">
    <location>
        <begin position="169"/>
        <end position="189"/>
    </location>
</feature>
<feature type="transmembrane region" description="Helical" evidence="1">
    <location>
        <begin position="45"/>
        <end position="66"/>
    </location>
</feature>
<dbReference type="EMBL" id="RBIG01000001">
    <property type="protein sequence ID" value="RKQ73455.1"/>
    <property type="molecule type" value="Genomic_DNA"/>
</dbReference>
<evidence type="ECO:0000256" key="1">
    <source>
        <dbReference type="SAM" id="Phobius"/>
    </source>
</evidence>
<dbReference type="PIRSF" id="PIRSF032086">
    <property type="entry name" value="UCP032086"/>
    <property type="match status" value="1"/>
</dbReference>
<protein>
    <recommendedName>
        <fullName evidence="4">Urate oxidase N-terminal domain-containing protein</fullName>
    </recommendedName>
</protein>
<keyword evidence="1" id="KW-0472">Membrane</keyword>
<dbReference type="Proteomes" id="UP000277424">
    <property type="component" value="Unassembled WGS sequence"/>
</dbReference>
<proteinExistence type="predicted"/>
<feature type="transmembrane region" description="Helical" evidence="1">
    <location>
        <begin position="87"/>
        <end position="109"/>
    </location>
</feature>
<evidence type="ECO:0008006" key="4">
    <source>
        <dbReference type="Google" id="ProtNLM"/>
    </source>
</evidence>
<evidence type="ECO:0000313" key="3">
    <source>
        <dbReference type="Proteomes" id="UP000277424"/>
    </source>
</evidence>
<dbReference type="InterPro" id="IPR016988">
    <property type="entry name" value="UCP032086"/>
</dbReference>
<organism evidence="2 3">
    <name type="scientific">Oceanibaculum indicum</name>
    <dbReference type="NCBI Taxonomy" id="526216"/>
    <lineage>
        <taxon>Bacteria</taxon>
        <taxon>Pseudomonadati</taxon>
        <taxon>Pseudomonadota</taxon>
        <taxon>Alphaproteobacteria</taxon>
        <taxon>Rhodospirillales</taxon>
        <taxon>Oceanibaculaceae</taxon>
        <taxon>Oceanibaculum</taxon>
    </lineage>
</organism>
<dbReference type="RefSeq" id="WP_121218349.1">
    <property type="nucleotide sequence ID" value="NZ_RBIG01000001.1"/>
</dbReference>